<feature type="domain" description="RecJ OB" evidence="8">
    <location>
        <begin position="501"/>
        <end position="611"/>
    </location>
</feature>
<dbReference type="EMBL" id="PCVN01000031">
    <property type="protein sequence ID" value="PIQ74612.1"/>
    <property type="molecule type" value="Genomic_DNA"/>
</dbReference>
<dbReference type="PANTHER" id="PTHR30255">
    <property type="entry name" value="SINGLE-STRANDED-DNA-SPECIFIC EXONUCLEASE RECJ"/>
    <property type="match status" value="1"/>
</dbReference>
<comment type="similarity">
    <text evidence="1">Belongs to the RecJ family.</text>
</comment>
<evidence type="ECO:0000256" key="1">
    <source>
        <dbReference type="ARBA" id="ARBA00005915"/>
    </source>
</evidence>
<dbReference type="SUPFAM" id="SSF64182">
    <property type="entry name" value="DHH phosphoesterases"/>
    <property type="match status" value="1"/>
</dbReference>
<evidence type="ECO:0000313" key="9">
    <source>
        <dbReference type="EMBL" id="PIQ74612.1"/>
    </source>
</evidence>
<dbReference type="GO" id="GO:0004527">
    <property type="term" value="F:exonuclease activity"/>
    <property type="evidence" value="ECO:0007669"/>
    <property type="project" value="UniProtKB-KW"/>
</dbReference>
<dbReference type="AlphaFoldDB" id="A0A2H0KR38"/>
<evidence type="ECO:0000256" key="5">
    <source>
        <dbReference type="ARBA" id="ARBA00022839"/>
    </source>
</evidence>
<dbReference type="GO" id="GO:0003676">
    <property type="term" value="F:nucleic acid binding"/>
    <property type="evidence" value="ECO:0007669"/>
    <property type="project" value="InterPro"/>
</dbReference>
<dbReference type="Pfam" id="PF01368">
    <property type="entry name" value="DHH"/>
    <property type="match status" value="1"/>
</dbReference>
<dbReference type="InterPro" id="IPR001667">
    <property type="entry name" value="DDH_dom"/>
</dbReference>
<accession>A0A2H0KR38</accession>
<protein>
    <recommendedName>
        <fullName evidence="2">Single-stranded-DNA-specific exonuclease RecJ</fullName>
    </recommendedName>
</protein>
<dbReference type="Gene3D" id="3.90.1640.30">
    <property type="match status" value="1"/>
</dbReference>
<evidence type="ECO:0000313" key="10">
    <source>
        <dbReference type="Proteomes" id="UP000231550"/>
    </source>
</evidence>
<name>A0A2H0KR38_9BACT</name>
<dbReference type="PANTHER" id="PTHR30255:SF2">
    <property type="entry name" value="SINGLE-STRANDED-DNA-SPECIFIC EXONUCLEASE RECJ"/>
    <property type="match status" value="1"/>
</dbReference>
<evidence type="ECO:0000256" key="3">
    <source>
        <dbReference type="ARBA" id="ARBA00022722"/>
    </source>
</evidence>
<dbReference type="Pfam" id="PF17768">
    <property type="entry name" value="RecJ_OB"/>
    <property type="match status" value="1"/>
</dbReference>
<evidence type="ECO:0000259" key="7">
    <source>
        <dbReference type="Pfam" id="PF02272"/>
    </source>
</evidence>
<dbReference type="InterPro" id="IPR003156">
    <property type="entry name" value="DHHA1_dom"/>
</dbReference>
<comment type="caution">
    <text evidence="9">The sequence shown here is derived from an EMBL/GenBank/DDBJ whole genome shotgun (WGS) entry which is preliminary data.</text>
</comment>
<organism evidence="9 10">
    <name type="scientific">Candidatus Portnoybacteria bacterium CG11_big_fil_rev_8_21_14_0_20_44_10</name>
    <dbReference type="NCBI Taxonomy" id="1974818"/>
    <lineage>
        <taxon>Bacteria</taxon>
        <taxon>Candidatus Portnoyibacteriota</taxon>
    </lineage>
</organism>
<dbReference type="InterPro" id="IPR038763">
    <property type="entry name" value="DHH_sf"/>
</dbReference>
<dbReference type="Pfam" id="PF02272">
    <property type="entry name" value="DHHA1"/>
    <property type="match status" value="1"/>
</dbReference>
<keyword evidence="5" id="KW-0269">Exonuclease</keyword>
<keyword evidence="4" id="KW-0378">Hydrolase</keyword>
<evidence type="ECO:0000256" key="4">
    <source>
        <dbReference type="ARBA" id="ARBA00022801"/>
    </source>
</evidence>
<dbReference type="InterPro" id="IPR051673">
    <property type="entry name" value="SSDNA_exonuclease_RecJ"/>
</dbReference>
<evidence type="ECO:0000259" key="6">
    <source>
        <dbReference type="Pfam" id="PF01368"/>
    </source>
</evidence>
<feature type="domain" description="DHHA1" evidence="7">
    <location>
        <begin position="394"/>
        <end position="487"/>
    </location>
</feature>
<feature type="domain" description="DDH" evidence="6">
    <location>
        <begin position="76"/>
        <end position="208"/>
    </location>
</feature>
<dbReference type="Proteomes" id="UP000231550">
    <property type="component" value="Unassembled WGS sequence"/>
</dbReference>
<sequence>MRWNIKSKVPETFIKKFPEYPPLVLQLLYDRGLDTQEKIDEFFNPDYLGDLHDPFLMLGMKEAVGKILKAIARREKIVVFADYDCDGICGGVILESVLKVLGANLGNIYIPDRHIEGFGLNKKAIEEIKEQGANLIITVDCGITNREEAQLAEELGMEVIITDHHEEVVGKKPETIVVDPHQRGDKYPFRELAGAGVAFKLVQALRQGHSAELSRSPQGKLSPENGLANGNKIPDGWEKWLLDLVALATVADMVPLLGENRTIVKYGLVVLAQTKRSGLRALMRAARLNPVLKKKATIDAASMDKMVSHIETGRYSFFTNLSGHTLGFILGPRINVASSLAHANIAYELLATDMEDEAERIANQLEEINRSKYELIEKIIFDAEEKLKEKPMGKIIFEASDKWPIGVVRWAAQRLKDKYGRPAFLFNITDGQAKGSIRSIPQFNVVEAMEQCGELLEKFGGHPCSAGCRLAEENLDKFKACLEKIAEEKLKDGDLEPTLDIDYQAQASDVDWRICDLVQGFAPFGQANPSPSFLLSGAEIAGLKTVGNGDKHLKMELKLKIDGGEKKIGAIGFNHGIKCEELKINDKVDIVFEFLVNEWNGNRELELKIIDIKQKI</sequence>
<proteinExistence type="inferred from homology"/>
<gene>
    <name evidence="9" type="ORF">COV85_01130</name>
</gene>
<reference evidence="9 10" key="1">
    <citation type="submission" date="2017-09" db="EMBL/GenBank/DDBJ databases">
        <title>Depth-based differentiation of microbial function through sediment-hosted aquifers and enrichment of novel symbionts in the deep terrestrial subsurface.</title>
        <authorList>
            <person name="Probst A.J."/>
            <person name="Ladd B."/>
            <person name="Jarett J.K."/>
            <person name="Geller-Mcgrath D.E."/>
            <person name="Sieber C.M."/>
            <person name="Emerson J.B."/>
            <person name="Anantharaman K."/>
            <person name="Thomas B.C."/>
            <person name="Malmstrom R."/>
            <person name="Stieglmeier M."/>
            <person name="Klingl A."/>
            <person name="Woyke T."/>
            <person name="Ryan C.M."/>
            <person name="Banfield J.F."/>
        </authorList>
    </citation>
    <scope>NUCLEOTIDE SEQUENCE [LARGE SCALE GENOMIC DNA]</scope>
    <source>
        <strain evidence="9">CG11_big_fil_rev_8_21_14_0_20_44_10</strain>
    </source>
</reference>
<dbReference type="InterPro" id="IPR041122">
    <property type="entry name" value="RecJ_OB"/>
</dbReference>
<dbReference type="Gene3D" id="2.40.50.460">
    <property type="match status" value="1"/>
</dbReference>
<keyword evidence="3" id="KW-0540">Nuclease</keyword>
<evidence type="ECO:0000256" key="2">
    <source>
        <dbReference type="ARBA" id="ARBA00019841"/>
    </source>
</evidence>
<evidence type="ECO:0000259" key="8">
    <source>
        <dbReference type="Pfam" id="PF17768"/>
    </source>
</evidence>